<keyword evidence="6 7" id="KW-0472">Membrane</keyword>
<dbReference type="SUPFAM" id="SSF161098">
    <property type="entry name" value="MetI-like"/>
    <property type="match status" value="1"/>
</dbReference>
<comment type="similarity">
    <text evidence="7">Belongs to the binding-protein-dependent transport system permease family.</text>
</comment>
<comment type="subcellular location">
    <subcellularLocation>
        <location evidence="1 7">Cell membrane</location>
        <topology evidence="1 7">Multi-pass membrane protein</topology>
    </subcellularLocation>
</comment>
<evidence type="ECO:0000256" key="3">
    <source>
        <dbReference type="ARBA" id="ARBA00022475"/>
    </source>
</evidence>
<gene>
    <name evidence="9" type="ORF">SAMN05421670_3624</name>
</gene>
<evidence type="ECO:0000256" key="5">
    <source>
        <dbReference type="ARBA" id="ARBA00022989"/>
    </source>
</evidence>
<organism evidence="9 10">
    <name type="scientific">Psychrobacillus psychrotolerans</name>
    <dbReference type="NCBI Taxonomy" id="126156"/>
    <lineage>
        <taxon>Bacteria</taxon>
        <taxon>Bacillati</taxon>
        <taxon>Bacillota</taxon>
        <taxon>Bacilli</taxon>
        <taxon>Bacillales</taxon>
        <taxon>Bacillaceae</taxon>
        <taxon>Psychrobacillus</taxon>
    </lineage>
</organism>
<keyword evidence="4 7" id="KW-0812">Transmembrane</keyword>
<dbReference type="InterPro" id="IPR035906">
    <property type="entry name" value="MetI-like_sf"/>
</dbReference>
<feature type="transmembrane region" description="Helical" evidence="7">
    <location>
        <begin position="113"/>
        <end position="133"/>
    </location>
</feature>
<sequence>MLATIRKPNKHKLHDWLMSYLFLLPALTFFLIFVVYPMLRGIYMSFFDYSITSFEFIGWENYVTLYHDETFHKSLINTIVLVAVAVPIVIGFSIFVAMAIYKKSEFIRSFCRGIFYLPAVTSVVSVTVVWGWIYHPNFGLLNYITNFFGMEPISWLGDPKTALMAITVILITTSVGQPIILYVASLGNIPASYIEAAQIDRASPGQIFRKIIWPLLMPTSLYVIVITTINSFQCFALIQLLTSGGPIHSTSTVMYGVYQQAFLLGNFGIASAMGVILAIIIGIISIIQFKYLGNDVEY</sequence>
<protein>
    <submittedName>
        <fullName evidence="9">Multiple sugar transport system permease protein</fullName>
    </submittedName>
</protein>
<dbReference type="InterPro" id="IPR051393">
    <property type="entry name" value="ABC_transporter_permease"/>
</dbReference>
<evidence type="ECO:0000256" key="1">
    <source>
        <dbReference type="ARBA" id="ARBA00004651"/>
    </source>
</evidence>
<dbReference type="CDD" id="cd06261">
    <property type="entry name" value="TM_PBP2"/>
    <property type="match status" value="1"/>
</dbReference>
<evidence type="ECO:0000256" key="6">
    <source>
        <dbReference type="ARBA" id="ARBA00023136"/>
    </source>
</evidence>
<accession>A0A1I6AUJ1</accession>
<feature type="transmembrane region" description="Helical" evidence="7">
    <location>
        <begin position="261"/>
        <end position="287"/>
    </location>
</feature>
<feature type="transmembrane region" description="Helical" evidence="7">
    <location>
        <begin position="75"/>
        <end position="101"/>
    </location>
</feature>
<evidence type="ECO:0000313" key="9">
    <source>
        <dbReference type="EMBL" id="SFQ72365.1"/>
    </source>
</evidence>
<dbReference type="PANTHER" id="PTHR30193:SF37">
    <property type="entry name" value="INNER MEMBRANE ABC TRANSPORTER PERMEASE PROTEIN YCJO"/>
    <property type="match status" value="1"/>
</dbReference>
<keyword evidence="2 7" id="KW-0813">Transport</keyword>
<name>A0A1I6AUJ1_9BACI</name>
<reference evidence="10" key="1">
    <citation type="submission" date="2016-10" db="EMBL/GenBank/DDBJ databases">
        <authorList>
            <person name="Varghese N."/>
            <person name="Submissions S."/>
        </authorList>
    </citation>
    <scope>NUCLEOTIDE SEQUENCE [LARGE SCALE GENOMIC DNA]</scope>
    <source>
        <strain evidence="10">DSM 11706</strain>
    </source>
</reference>
<dbReference type="GO" id="GO:0055085">
    <property type="term" value="P:transmembrane transport"/>
    <property type="evidence" value="ECO:0007669"/>
    <property type="project" value="InterPro"/>
</dbReference>
<evidence type="ECO:0000256" key="4">
    <source>
        <dbReference type="ARBA" id="ARBA00022692"/>
    </source>
</evidence>
<keyword evidence="3" id="KW-1003">Cell membrane</keyword>
<feature type="domain" description="ABC transmembrane type-1" evidence="8">
    <location>
        <begin position="75"/>
        <end position="288"/>
    </location>
</feature>
<proteinExistence type="inferred from homology"/>
<dbReference type="InterPro" id="IPR000515">
    <property type="entry name" value="MetI-like"/>
</dbReference>
<dbReference type="PANTHER" id="PTHR30193">
    <property type="entry name" value="ABC TRANSPORTER PERMEASE PROTEIN"/>
    <property type="match status" value="1"/>
</dbReference>
<dbReference type="Pfam" id="PF00528">
    <property type="entry name" value="BPD_transp_1"/>
    <property type="match status" value="1"/>
</dbReference>
<dbReference type="RefSeq" id="WP_434092747.1">
    <property type="nucleotide sequence ID" value="NZ_JBELZT010000013.1"/>
</dbReference>
<dbReference type="Proteomes" id="UP000198734">
    <property type="component" value="Unassembled WGS sequence"/>
</dbReference>
<dbReference type="STRING" id="126156.SAMN05421670_3624"/>
<dbReference type="EMBL" id="FOXU01000009">
    <property type="protein sequence ID" value="SFQ72365.1"/>
    <property type="molecule type" value="Genomic_DNA"/>
</dbReference>
<dbReference type="Gene3D" id="1.10.3720.10">
    <property type="entry name" value="MetI-like"/>
    <property type="match status" value="1"/>
</dbReference>
<keyword evidence="5 7" id="KW-1133">Transmembrane helix</keyword>
<keyword evidence="9" id="KW-0762">Sugar transport</keyword>
<dbReference type="GO" id="GO:0005886">
    <property type="term" value="C:plasma membrane"/>
    <property type="evidence" value="ECO:0007669"/>
    <property type="project" value="UniProtKB-SubCell"/>
</dbReference>
<dbReference type="PROSITE" id="PS50928">
    <property type="entry name" value="ABC_TM1"/>
    <property type="match status" value="1"/>
</dbReference>
<evidence type="ECO:0000313" key="10">
    <source>
        <dbReference type="Proteomes" id="UP000198734"/>
    </source>
</evidence>
<evidence type="ECO:0000256" key="7">
    <source>
        <dbReference type="RuleBase" id="RU363032"/>
    </source>
</evidence>
<feature type="transmembrane region" description="Helical" evidence="7">
    <location>
        <begin position="20"/>
        <end position="39"/>
    </location>
</feature>
<evidence type="ECO:0000256" key="2">
    <source>
        <dbReference type="ARBA" id="ARBA00022448"/>
    </source>
</evidence>
<evidence type="ECO:0000259" key="8">
    <source>
        <dbReference type="PROSITE" id="PS50928"/>
    </source>
</evidence>
<keyword evidence="10" id="KW-1185">Reference proteome</keyword>
<dbReference type="AlphaFoldDB" id="A0A1I6AUJ1"/>
<feature type="transmembrane region" description="Helical" evidence="7">
    <location>
        <begin position="219"/>
        <end position="241"/>
    </location>
</feature>
<feature type="transmembrane region" description="Helical" evidence="7">
    <location>
        <begin position="162"/>
        <end position="184"/>
    </location>
</feature>